<keyword evidence="9" id="KW-1185">Reference proteome</keyword>
<evidence type="ECO:0000313" key="8">
    <source>
        <dbReference type="EMBL" id="MZQ84245.1"/>
    </source>
</evidence>
<feature type="transmembrane region" description="Helical" evidence="6">
    <location>
        <begin position="330"/>
        <end position="349"/>
    </location>
</feature>
<dbReference type="PROSITE" id="PS50850">
    <property type="entry name" value="MFS"/>
    <property type="match status" value="1"/>
</dbReference>
<evidence type="ECO:0000256" key="1">
    <source>
        <dbReference type="ARBA" id="ARBA00004651"/>
    </source>
</evidence>
<feature type="transmembrane region" description="Helical" evidence="6">
    <location>
        <begin position="268"/>
        <end position="289"/>
    </location>
</feature>
<dbReference type="CDD" id="cd17321">
    <property type="entry name" value="MFS_MMR_MDR_like"/>
    <property type="match status" value="1"/>
</dbReference>
<dbReference type="PANTHER" id="PTHR42718:SF9">
    <property type="entry name" value="MAJOR FACILITATOR SUPERFAMILY MULTIDRUG TRANSPORTER MFSC"/>
    <property type="match status" value="1"/>
</dbReference>
<evidence type="ECO:0000313" key="9">
    <source>
        <dbReference type="Proteomes" id="UP000481087"/>
    </source>
</evidence>
<feature type="transmembrane region" description="Helical" evidence="6">
    <location>
        <begin position="355"/>
        <end position="376"/>
    </location>
</feature>
<comment type="subcellular location">
    <subcellularLocation>
        <location evidence="1">Cell membrane</location>
        <topology evidence="1">Multi-pass membrane protein</topology>
    </subcellularLocation>
</comment>
<keyword evidence="2" id="KW-0813">Transport</keyword>
<dbReference type="Gene3D" id="1.20.1720.10">
    <property type="entry name" value="Multidrug resistance protein D"/>
    <property type="match status" value="1"/>
</dbReference>
<dbReference type="RefSeq" id="WP_161408374.1">
    <property type="nucleotide sequence ID" value="NZ_WTUZ01000021.1"/>
</dbReference>
<dbReference type="InterPro" id="IPR011701">
    <property type="entry name" value="MFS"/>
</dbReference>
<reference evidence="8 9" key="1">
    <citation type="submission" date="2019-12" db="EMBL/GenBank/DDBJ databases">
        <title>Paenibacillus sp. nov. sp. isolated from soil.</title>
        <authorList>
            <person name="Kim J."/>
            <person name="Jeong S.E."/>
            <person name="Jung H.S."/>
            <person name="Jeon C.O."/>
        </authorList>
    </citation>
    <scope>NUCLEOTIDE SEQUENCE [LARGE SCALE GENOMIC DNA]</scope>
    <source>
        <strain evidence="8 9">5J-6</strain>
    </source>
</reference>
<feature type="transmembrane region" description="Helical" evidence="6">
    <location>
        <begin position="57"/>
        <end position="76"/>
    </location>
</feature>
<dbReference type="InterPro" id="IPR020846">
    <property type="entry name" value="MFS_dom"/>
</dbReference>
<name>A0A6L8V1P0_9BACL</name>
<dbReference type="PANTHER" id="PTHR42718">
    <property type="entry name" value="MAJOR FACILITATOR SUPERFAMILY MULTIDRUG TRANSPORTER MFSC"/>
    <property type="match status" value="1"/>
</dbReference>
<protein>
    <submittedName>
        <fullName evidence="8">MFS transporter</fullName>
    </submittedName>
</protein>
<feature type="transmembrane region" description="Helical" evidence="6">
    <location>
        <begin position="122"/>
        <end position="140"/>
    </location>
</feature>
<dbReference type="AlphaFoldDB" id="A0A6L8V1P0"/>
<sequence length="471" mass="50545">MQHVASATDEVAQEKVIDTKKAVPWIIFLIFFAVLNETVFNVSTPEIAKQYGITPTGVSWVLTTFIIFFGIGSVIYGRLSDIFSLKKLIVAGILIYSVGSALGFVLQAWYPAVIFARAVQGAGASAIPALVMVVVARYFSPTDRGKVFGLLTSTVSFAIAVGPVVGGFVSSSLHWTYLFIIPLFTLISIPFFNKILPEEKRKAGSVDILGAALVAFSVAGIIVYLSFPHWYYLAASLALFIWFITHIRKANDPFIEPSLFRNKLLRGGLIVGFLVFCTVMGIMFVIPLMLAKVNDLNTSTIGLILFPGAMCAVIFGTIGGNLADKKGNNFVVFIGLGLLVISLVAIAFMVGHSPWFIAAALLPTYVGFSFVQTALANRVSLTLSVSETGVGMGLFNLITFISGAVGTALVAKLLDGGMMEFYKNPALNSLAAIPYSNLLIIFAAVVIISGMFYLRIFTKKASAQTSETAAA</sequence>
<gene>
    <name evidence="8" type="ORF">GQF01_19195</name>
</gene>
<evidence type="ECO:0000256" key="3">
    <source>
        <dbReference type="ARBA" id="ARBA00022692"/>
    </source>
</evidence>
<feature type="transmembrane region" description="Helical" evidence="6">
    <location>
        <begin position="204"/>
        <end position="224"/>
    </location>
</feature>
<feature type="transmembrane region" description="Helical" evidence="6">
    <location>
        <begin position="388"/>
        <end position="411"/>
    </location>
</feature>
<evidence type="ECO:0000256" key="6">
    <source>
        <dbReference type="SAM" id="Phobius"/>
    </source>
</evidence>
<feature type="transmembrane region" description="Helical" evidence="6">
    <location>
        <begin position="175"/>
        <end position="192"/>
    </location>
</feature>
<evidence type="ECO:0000256" key="4">
    <source>
        <dbReference type="ARBA" id="ARBA00022989"/>
    </source>
</evidence>
<keyword evidence="5 6" id="KW-0472">Membrane</keyword>
<feature type="transmembrane region" description="Helical" evidence="6">
    <location>
        <begin position="230"/>
        <end position="247"/>
    </location>
</feature>
<feature type="domain" description="Major facilitator superfamily (MFS) profile" evidence="7">
    <location>
        <begin position="22"/>
        <end position="461"/>
    </location>
</feature>
<dbReference type="GO" id="GO:0005886">
    <property type="term" value="C:plasma membrane"/>
    <property type="evidence" value="ECO:0007669"/>
    <property type="project" value="UniProtKB-SubCell"/>
</dbReference>
<feature type="transmembrane region" description="Helical" evidence="6">
    <location>
        <begin position="88"/>
        <end position="110"/>
    </location>
</feature>
<dbReference type="GO" id="GO:0022857">
    <property type="term" value="F:transmembrane transporter activity"/>
    <property type="evidence" value="ECO:0007669"/>
    <property type="project" value="InterPro"/>
</dbReference>
<feature type="transmembrane region" description="Helical" evidence="6">
    <location>
        <begin position="22"/>
        <end position="42"/>
    </location>
</feature>
<dbReference type="PRINTS" id="PR01036">
    <property type="entry name" value="TCRTETB"/>
</dbReference>
<dbReference type="EMBL" id="WTUZ01000021">
    <property type="protein sequence ID" value="MZQ84245.1"/>
    <property type="molecule type" value="Genomic_DNA"/>
</dbReference>
<dbReference type="Gene3D" id="1.20.1250.20">
    <property type="entry name" value="MFS general substrate transporter like domains"/>
    <property type="match status" value="1"/>
</dbReference>
<keyword evidence="4 6" id="KW-1133">Transmembrane helix</keyword>
<accession>A0A6L8V1P0</accession>
<feature type="transmembrane region" description="Helical" evidence="6">
    <location>
        <begin position="147"/>
        <end position="169"/>
    </location>
</feature>
<organism evidence="8 9">
    <name type="scientific">Paenibacillus silvestris</name>
    <dbReference type="NCBI Taxonomy" id="2606219"/>
    <lineage>
        <taxon>Bacteria</taxon>
        <taxon>Bacillati</taxon>
        <taxon>Bacillota</taxon>
        <taxon>Bacilli</taxon>
        <taxon>Bacillales</taxon>
        <taxon>Paenibacillaceae</taxon>
        <taxon>Paenibacillus</taxon>
    </lineage>
</organism>
<evidence type="ECO:0000256" key="5">
    <source>
        <dbReference type="ARBA" id="ARBA00023136"/>
    </source>
</evidence>
<evidence type="ECO:0000256" key="2">
    <source>
        <dbReference type="ARBA" id="ARBA00022448"/>
    </source>
</evidence>
<comment type="caution">
    <text evidence="8">The sequence shown here is derived from an EMBL/GenBank/DDBJ whole genome shotgun (WGS) entry which is preliminary data.</text>
</comment>
<proteinExistence type="predicted"/>
<dbReference type="Proteomes" id="UP000481087">
    <property type="component" value="Unassembled WGS sequence"/>
</dbReference>
<feature type="transmembrane region" description="Helical" evidence="6">
    <location>
        <begin position="431"/>
        <end position="454"/>
    </location>
</feature>
<dbReference type="Pfam" id="PF07690">
    <property type="entry name" value="MFS_1"/>
    <property type="match status" value="1"/>
</dbReference>
<dbReference type="SUPFAM" id="SSF103473">
    <property type="entry name" value="MFS general substrate transporter"/>
    <property type="match status" value="1"/>
</dbReference>
<evidence type="ECO:0000259" key="7">
    <source>
        <dbReference type="PROSITE" id="PS50850"/>
    </source>
</evidence>
<feature type="transmembrane region" description="Helical" evidence="6">
    <location>
        <begin position="301"/>
        <end position="323"/>
    </location>
</feature>
<dbReference type="InterPro" id="IPR036259">
    <property type="entry name" value="MFS_trans_sf"/>
</dbReference>
<keyword evidence="3 6" id="KW-0812">Transmembrane</keyword>